<evidence type="ECO:0000313" key="4">
    <source>
        <dbReference type="Proteomes" id="UP001219518"/>
    </source>
</evidence>
<dbReference type="EMBL" id="JAHWGI010000071">
    <property type="protein sequence ID" value="KAK3908763.1"/>
    <property type="molecule type" value="Genomic_DNA"/>
</dbReference>
<comment type="caution">
    <text evidence="3">The sequence shown here is derived from an EMBL/GenBank/DDBJ whole genome shotgun (WGS) entry which is preliminary data.</text>
</comment>
<gene>
    <name evidence="1" type="ORF">KUF71_003405</name>
    <name evidence="2" type="ORF">KUF71_009445</name>
    <name evidence="3" type="ORF">KUF71_017406</name>
</gene>
<keyword evidence="4" id="KW-1185">Reference proteome</keyword>
<organism evidence="3 4">
    <name type="scientific">Frankliniella fusca</name>
    <dbReference type="NCBI Taxonomy" id="407009"/>
    <lineage>
        <taxon>Eukaryota</taxon>
        <taxon>Metazoa</taxon>
        <taxon>Ecdysozoa</taxon>
        <taxon>Arthropoda</taxon>
        <taxon>Hexapoda</taxon>
        <taxon>Insecta</taxon>
        <taxon>Pterygota</taxon>
        <taxon>Neoptera</taxon>
        <taxon>Paraneoptera</taxon>
        <taxon>Thysanoptera</taxon>
        <taxon>Terebrantia</taxon>
        <taxon>Thripoidea</taxon>
        <taxon>Thripidae</taxon>
        <taxon>Frankliniella</taxon>
    </lineage>
</organism>
<reference evidence="3" key="2">
    <citation type="journal article" date="2023" name="BMC Genomics">
        <title>Pest status, molecular evolution, and epigenetic factors derived from the genome assembly of Frankliniella fusca, a thysanopteran phytovirus vector.</title>
        <authorList>
            <person name="Catto M.A."/>
            <person name="Labadie P.E."/>
            <person name="Jacobson A.L."/>
            <person name="Kennedy G.G."/>
            <person name="Srinivasan R."/>
            <person name="Hunt B.G."/>
        </authorList>
    </citation>
    <scope>NUCLEOTIDE SEQUENCE</scope>
    <source>
        <strain evidence="3">PL_HMW_Pooled</strain>
    </source>
</reference>
<name>A0AAE1I5E7_9NEOP</name>
<evidence type="ECO:0000313" key="3">
    <source>
        <dbReference type="EMBL" id="KAK3933145.1"/>
    </source>
</evidence>
<dbReference type="EMBL" id="JAHWGI010001443">
    <property type="protein sequence ID" value="KAK3933145.1"/>
    <property type="molecule type" value="Genomic_DNA"/>
</dbReference>
<evidence type="ECO:0000313" key="1">
    <source>
        <dbReference type="EMBL" id="KAK3908763.1"/>
    </source>
</evidence>
<protein>
    <submittedName>
        <fullName evidence="3">DNA polymerase III subunit alpha</fullName>
    </submittedName>
</protein>
<dbReference type="AlphaFoldDB" id="A0AAE1I5E7"/>
<dbReference type="Proteomes" id="UP001219518">
    <property type="component" value="Unassembled WGS sequence"/>
</dbReference>
<reference evidence="3" key="1">
    <citation type="submission" date="2021-07" db="EMBL/GenBank/DDBJ databases">
        <authorList>
            <person name="Catto M.A."/>
            <person name="Jacobson A."/>
            <person name="Kennedy G."/>
            <person name="Labadie P."/>
            <person name="Hunt B.G."/>
            <person name="Srinivasan R."/>
        </authorList>
    </citation>
    <scope>NUCLEOTIDE SEQUENCE</scope>
    <source>
        <strain evidence="3">PL_HMW_Pooled</strain>
        <tissue evidence="3">Head</tissue>
    </source>
</reference>
<accession>A0AAE1I5E7</accession>
<proteinExistence type="predicted"/>
<evidence type="ECO:0000313" key="2">
    <source>
        <dbReference type="EMBL" id="KAK3920158.1"/>
    </source>
</evidence>
<sequence>MAEIPNAGQNLAAAFNSIASAPEFTSVRELTPGARYEVRNMCRITTKHGSKIKAELKDVGGESLFVVLPSRLARLTDAQIEGINDLVCSGHIPWFVFKSVTESGAYDVALVFDE</sequence>
<dbReference type="EMBL" id="JAHWGI010000990">
    <property type="protein sequence ID" value="KAK3920158.1"/>
    <property type="molecule type" value="Genomic_DNA"/>
</dbReference>